<sequence length="383" mass="42447">MSARAETPHPHSTRVSGATSLQRGLLFAVLLYPYHVLPLVVDTVFVGVAAAIVLCLSAIRLKVPKVGLAASIFIVGIGIWSFVSIARTEHAGPIISQANHLWQFAALVLAFVPVVRGVDWTDTFQSKRFFWLSAFSSLATLTYSLATYGFMFEYTLNVVITMALINQNKTVGITHKILIGSIIILSIFLSPRSTALFIFLTYFIALTLNPSQLIVKLASLSVVFLPIALYLSIDNNTTAALIGYDYNTYIRSEFIRAAWGLLKDKLVFGVGFGPEFRPRAFNYMTTHPLLNDPNAILLVSNHHSIFDTAYRLGIPMAGVLMYVLFVSPKLSSEDKMGKFFMLALAFGMSINAWFEDQAQVVMVAMLSVFLITRARTWLPNLQD</sequence>
<evidence type="ECO:0000313" key="2">
    <source>
        <dbReference type="EMBL" id="MBB4053778.1"/>
    </source>
</evidence>
<organism evidence="2 3">
    <name type="scientific">Devosia subaequoris</name>
    <dbReference type="NCBI Taxonomy" id="395930"/>
    <lineage>
        <taxon>Bacteria</taxon>
        <taxon>Pseudomonadati</taxon>
        <taxon>Pseudomonadota</taxon>
        <taxon>Alphaproteobacteria</taxon>
        <taxon>Hyphomicrobiales</taxon>
        <taxon>Devosiaceae</taxon>
        <taxon>Devosia</taxon>
    </lineage>
</organism>
<dbReference type="RefSeq" id="WP_183312526.1">
    <property type="nucleotide sequence ID" value="NZ_JACIEW010000010.1"/>
</dbReference>
<feature type="transmembrane region" description="Helical" evidence="1">
    <location>
        <begin position="360"/>
        <end position="378"/>
    </location>
</feature>
<evidence type="ECO:0008006" key="4">
    <source>
        <dbReference type="Google" id="ProtNLM"/>
    </source>
</evidence>
<proteinExistence type="predicted"/>
<dbReference type="AlphaFoldDB" id="A0A7W6IQ80"/>
<feature type="transmembrane region" description="Helical" evidence="1">
    <location>
        <begin position="101"/>
        <end position="118"/>
    </location>
</feature>
<feature type="transmembrane region" description="Helical" evidence="1">
    <location>
        <begin position="337"/>
        <end position="354"/>
    </location>
</feature>
<keyword evidence="1" id="KW-0812">Transmembrane</keyword>
<reference evidence="2 3" key="1">
    <citation type="submission" date="2020-08" db="EMBL/GenBank/DDBJ databases">
        <title>Genomic Encyclopedia of Type Strains, Phase IV (KMG-IV): sequencing the most valuable type-strain genomes for metagenomic binning, comparative biology and taxonomic classification.</title>
        <authorList>
            <person name="Goeker M."/>
        </authorList>
    </citation>
    <scope>NUCLEOTIDE SEQUENCE [LARGE SCALE GENOMIC DNA]</scope>
    <source>
        <strain evidence="2 3">DSM 23447</strain>
    </source>
</reference>
<keyword evidence="3" id="KW-1185">Reference proteome</keyword>
<evidence type="ECO:0000313" key="3">
    <source>
        <dbReference type="Proteomes" id="UP000547011"/>
    </source>
</evidence>
<feature type="transmembrane region" description="Helical" evidence="1">
    <location>
        <begin position="308"/>
        <end position="325"/>
    </location>
</feature>
<gene>
    <name evidence="2" type="ORF">GGR20_003440</name>
</gene>
<feature type="transmembrane region" description="Helical" evidence="1">
    <location>
        <begin position="66"/>
        <end position="86"/>
    </location>
</feature>
<keyword evidence="1" id="KW-0472">Membrane</keyword>
<feature type="transmembrane region" description="Helical" evidence="1">
    <location>
        <begin position="130"/>
        <end position="152"/>
    </location>
</feature>
<protein>
    <recommendedName>
        <fullName evidence="4">O-antigen ligase family protein</fullName>
    </recommendedName>
</protein>
<feature type="transmembrane region" description="Helical" evidence="1">
    <location>
        <begin position="213"/>
        <end position="233"/>
    </location>
</feature>
<feature type="transmembrane region" description="Helical" evidence="1">
    <location>
        <begin position="177"/>
        <end position="206"/>
    </location>
</feature>
<accession>A0A7W6IQ80</accession>
<name>A0A7W6IQ80_9HYPH</name>
<comment type="caution">
    <text evidence="2">The sequence shown here is derived from an EMBL/GenBank/DDBJ whole genome shotgun (WGS) entry which is preliminary data.</text>
</comment>
<evidence type="ECO:0000256" key="1">
    <source>
        <dbReference type="SAM" id="Phobius"/>
    </source>
</evidence>
<feature type="transmembrane region" description="Helical" evidence="1">
    <location>
        <begin position="36"/>
        <end position="59"/>
    </location>
</feature>
<keyword evidence="1" id="KW-1133">Transmembrane helix</keyword>
<dbReference type="Proteomes" id="UP000547011">
    <property type="component" value="Unassembled WGS sequence"/>
</dbReference>
<dbReference type="EMBL" id="JACIEW010000010">
    <property type="protein sequence ID" value="MBB4053778.1"/>
    <property type="molecule type" value="Genomic_DNA"/>
</dbReference>